<dbReference type="PANTHER" id="PTHR43304:SF1">
    <property type="entry name" value="PAC DOMAIN-CONTAINING PROTEIN"/>
    <property type="match status" value="1"/>
</dbReference>
<protein>
    <recommendedName>
        <fullName evidence="3">histidine kinase</fullName>
        <ecNumber evidence="3">2.7.13.3</ecNumber>
    </recommendedName>
</protein>
<dbReference type="Pfam" id="PF00512">
    <property type="entry name" value="HisKA"/>
    <property type="match status" value="1"/>
</dbReference>
<evidence type="ECO:0000256" key="8">
    <source>
        <dbReference type="ARBA" id="ARBA00022989"/>
    </source>
</evidence>
<evidence type="ECO:0000256" key="7">
    <source>
        <dbReference type="ARBA" id="ARBA00022777"/>
    </source>
</evidence>
<evidence type="ECO:0000256" key="5">
    <source>
        <dbReference type="ARBA" id="ARBA00022679"/>
    </source>
</evidence>
<dbReference type="Proteomes" id="UP001499978">
    <property type="component" value="Unassembled WGS sequence"/>
</dbReference>
<feature type="coiled-coil region" evidence="10">
    <location>
        <begin position="257"/>
        <end position="295"/>
    </location>
</feature>
<feature type="domain" description="Histidine kinase" evidence="13">
    <location>
        <begin position="298"/>
        <end position="512"/>
    </location>
</feature>
<keyword evidence="4" id="KW-0597">Phosphoprotein</keyword>
<comment type="subcellular location">
    <subcellularLocation>
        <location evidence="2">Cell membrane</location>
    </subcellularLocation>
</comment>
<dbReference type="CDD" id="cd00082">
    <property type="entry name" value="HisKA"/>
    <property type="match status" value="1"/>
</dbReference>
<dbReference type="InterPro" id="IPR005467">
    <property type="entry name" value="His_kinase_dom"/>
</dbReference>
<keyword evidence="10" id="KW-0175">Coiled coil</keyword>
<dbReference type="PROSITE" id="PS50109">
    <property type="entry name" value="HIS_KIN"/>
    <property type="match status" value="1"/>
</dbReference>
<evidence type="ECO:0000256" key="6">
    <source>
        <dbReference type="ARBA" id="ARBA00022692"/>
    </source>
</evidence>
<feature type="transmembrane region" description="Helical" evidence="12">
    <location>
        <begin position="178"/>
        <end position="200"/>
    </location>
</feature>
<keyword evidence="15" id="KW-0067">ATP-binding</keyword>
<evidence type="ECO:0000256" key="1">
    <source>
        <dbReference type="ARBA" id="ARBA00000085"/>
    </source>
</evidence>
<evidence type="ECO:0000256" key="3">
    <source>
        <dbReference type="ARBA" id="ARBA00012438"/>
    </source>
</evidence>
<dbReference type="Pfam" id="PF00672">
    <property type="entry name" value="HAMP"/>
    <property type="match status" value="1"/>
</dbReference>
<keyword evidence="12" id="KW-0472">Membrane</keyword>
<evidence type="ECO:0000256" key="2">
    <source>
        <dbReference type="ARBA" id="ARBA00004236"/>
    </source>
</evidence>
<accession>A0ABN3NG57</accession>
<dbReference type="Gene3D" id="3.30.565.10">
    <property type="entry name" value="Histidine kinase-like ATPase, C-terminal domain"/>
    <property type="match status" value="1"/>
</dbReference>
<dbReference type="InterPro" id="IPR036097">
    <property type="entry name" value="HisK_dim/P_sf"/>
</dbReference>
<dbReference type="EMBL" id="BAAARY010000005">
    <property type="protein sequence ID" value="GAA2519612.1"/>
    <property type="molecule type" value="Genomic_DNA"/>
</dbReference>
<comment type="catalytic activity">
    <reaction evidence="1">
        <text>ATP + protein L-histidine = ADP + protein N-phospho-L-histidine.</text>
        <dbReference type="EC" id="2.7.13.3"/>
    </reaction>
</comment>
<feature type="domain" description="HAMP" evidence="14">
    <location>
        <begin position="203"/>
        <end position="255"/>
    </location>
</feature>
<evidence type="ECO:0000259" key="14">
    <source>
        <dbReference type="PROSITE" id="PS50885"/>
    </source>
</evidence>
<evidence type="ECO:0000256" key="10">
    <source>
        <dbReference type="SAM" id="Coils"/>
    </source>
</evidence>
<dbReference type="InterPro" id="IPR052162">
    <property type="entry name" value="Sensor_kinase/Photoreceptor"/>
</dbReference>
<dbReference type="InterPro" id="IPR004358">
    <property type="entry name" value="Sig_transdc_His_kin-like_C"/>
</dbReference>
<dbReference type="InterPro" id="IPR003661">
    <property type="entry name" value="HisK_dim/P_dom"/>
</dbReference>
<dbReference type="InterPro" id="IPR036890">
    <property type="entry name" value="HATPase_C_sf"/>
</dbReference>
<dbReference type="SUPFAM" id="SSF55874">
    <property type="entry name" value="ATPase domain of HSP90 chaperone/DNA topoisomerase II/histidine kinase"/>
    <property type="match status" value="1"/>
</dbReference>
<dbReference type="SMART" id="SM00388">
    <property type="entry name" value="HisKA"/>
    <property type="match status" value="1"/>
</dbReference>
<keyword evidence="16" id="KW-1185">Reference proteome</keyword>
<evidence type="ECO:0000313" key="15">
    <source>
        <dbReference type="EMBL" id="GAA2519612.1"/>
    </source>
</evidence>
<dbReference type="InterPro" id="IPR007891">
    <property type="entry name" value="CHASE3"/>
</dbReference>
<keyword evidence="9" id="KW-0902">Two-component regulatory system</keyword>
<dbReference type="PANTHER" id="PTHR43304">
    <property type="entry name" value="PHYTOCHROME-LIKE PROTEIN CPH1"/>
    <property type="match status" value="1"/>
</dbReference>
<evidence type="ECO:0000259" key="13">
    <source>
        <dbReference type="PROSITE" id="PS50109"/>
    </source>
</evidence>
<reference evidence="15 16" key="1">
    <citation type="journal article" date="2019" name="Int. J. Syst. Evol. Microbiol.">
        <title>The Global Catalogue of Microorganisms (GCM) 10K type strain sequencing project: providing services to taxonomists for standard genome sequencing and annotation.</title>
        <authorList>
            <consortium name="The Broad Institute Genomics Platform"/>
            <consortium name="The Broad Institute Genome Sequencing Center for Infectious Disease"/>
            <person name="Wu L."/>
            <person name="Ma J."/>
        </authorList>
    </citation>
    <scope>NUCLEOTIDE SEQUENCE [LARGE SCALE GENOMIC DNA]</scope>
    <source>
        <strain evidence="15 16">JCM 3367</strain>
    </source>
</reference>
<evidence type="ECO:0000256" key="4">
    <source>
        <dbReference type="ARBA" id="ARBA00022553"/>
    </source>
</evidence>
<dbReference type="SUPFAM" id="SSF158472">
    <property type="entry name" value="HAMP domain-like"/>
    <property type="match status" value="1"/>
</dbReference>
<keyword evidence="5" id="KW-0808">Transferase</keyword>
<dbReference type="EC" id="2.7.13.3" evidence="3"/>
<name>A0ABN3NG57_9ACTN</name>
<organism evidence="15 16">
    <name type="scientific">Pilimelia columellifera subsp. columellifera</name>
    <dbReference type="NCBI Taxonomy" id="706583"/>
    <lineage>
        <taxon>Bacteria</taxon>
        <taxon>Bacillati</taxon>
        <taxon>Actinomycetota</taxon>
        <taxon>Actinomycetes</taxon>
        <taxon>Micromonosporales</taxon>
        <taxon>Micromonosporaceae</taxon>
        <taxon>Pilimelia</taxon>
    </lineage>
</organism>
<dbReference type="PROSITE" id="PS50885">
    <property type="entry name" value="HAMP"/>
    <property type="match status" value="1"/>
</dbReference>
<keyword evidence="8 12" id="KW-1133">Transmembrane helix</keyword>
<dbReference type="SMART" id="SM00387">
    <property type="entry name" value="HATPase_c"/>
    <property type="match status" value="1"/>
</dbReference>
<dbReference type="GO" id="GO:0005524">
    <property type="term" value="F:ATP binding"/>
    <property type="evidence" value="ECO:0007669"/>
    <property type="project" value="UniProtKB-KW"/>
</dbReference>
<evidence type="ECO:0000256" key="11">
    <source>
        <dbReference type="SAM" id="MobiDB-lite"/>
    </source>
</evidence>
<dbReference type="PRINTS" id="PR00344">
    <property type="entry name" value="BCTRLSENSOR"/>
</dbReference>
<dbReference type="CDD" id="cd06225">
    <property type="entry name" value="HAMP"/>
    <property type="match status" value="1"/>
</dbReference>
<evidence type="ECO:0000256" key="9">
    <source>
        <dbReference type="ARBA" id="ARBA00023012"/>
    </source>
</evidence>
<gene>
    <name evidence="15" type="ORF">GCM10010201_15980</name>
</gene>
<dbReference type="Pfam" id="PF05227">
    <property type="entry name" value="CHASE3"/>
    <property type="match status" value="1"/>
</dbReference>
<feature type="region of interest" description="Disordered" evidence="11">
    <location>
        <begin position="509"/>
        <end position="536"/>
    </location>
</feature>
<proteinExistence type="predicted"/>
<evidence type="ECO:0000256" key="12">
    <source>
        <dbReference type="SAM" id="Phobius"/>
    </source>
</evidence>
<evidence type="ECO:0000313" key="16">
    <source>
        <dbReference type="Proteomes" id="UP001499978"/>
    </source>
</evidence>
<dbReference type="SUPFAM" id="SSF47384">
    <property type="entry name" value="Homodimeric domain of signal transducing histidine kinase"/>
    <property type="match status" value="1"/>
</dbReference>
<dbReference type="Gene3D" id="1.10.287.130">
    <property type="match status" value="1"/>
</dbReference>
<dbReference type="SMART" id="SM00304">
    <property type="entry name" value="HAMP"/>
    <property type="match status" value="1"/>
</dbReference>
<keyword evidence="6 12" id="KW-0812">Transmembrane</keyword>
<dbReference type="Pfam" id="PF02518">
    <property type="entry name" value="HATPase_c"/>
    <property type="match status" value="1"/>
</dbReference>
<keyword evidence="15" id="KW-0547">Nucleotide-binding</keyword>
<keyword evidence="7" id="KW-0418">Kinase</keyword>
<dbReference type="InterPro" id="IPR003660">
    <property type="entry name" value="HAMP_dom"/>
</dbReference>
<comment type="caution">
    <text evidence="15">The sequence shown here is derived from an EMBL/GenBank/DDBJ whole genome shotgun (WGS) entry which is preliminary data.</text>
</comment>
<dbReference type="Gene3D" id="6.10.340.10">
    <property type="match status" value="1"/>
</dbReference>
<dbReference type="InterPro" id="IPR003594">
    <property type="entry name" value="HATPase_dom"/>
</dbReference>
<sequence length="536" mass="57885">MRARVVSLVAAVAAALILLTGLSFYLAKDGQADNDLLIETVQPARIDAETLTAAMLDQETGVRGYALTADRADLRPYLAGRAQEARLLTGLRRNLSGFPGAGETVGRIASAAAGWRAAVAEPLIVSVGAGDQAAGQRLVNDSSRQQFDGIRALIRELQSELIRIRTELTGRLQEAREALLLLLIVAGAVIVTAGVALLTLMSRLVTRPVVDLCGQIRQVAAGDFIREIHETGPPELARLAADVNGMRRRIVHDLAQVRAARGEVEQTGAKLAELNEQLTAQAEELARSNRDLEQFAYVASHDLQEPLRKVASFCQLLQRRYAGQLDDKADQYIAFAVDGAQRMQRLINDLLAFSRIGRASNAFVDVDLDLVMGQVNEQVDEARSANGAALVWSGLPTVRGEDSLLVTLFANLVGNALKFRDPERPPRIEVTARRDGDDWEIAVADNGIGIGAEYADKVFVIFQRLHGRDAYPGTGIGLAMVKKIVEYHGGRIWLDTDVESGATFRLTMPAVPDPATDPANPQPGAASHNSVEEFAA</sequence>